<sequence length="57" mass="6457">MQDAARYVSCHPRTITRRFGDGTLSRYRLGRKVIVDLDELDAALCATSFRMPLEAGR</sequence>
<dbReference type="GO" id="GO:0003677">
    <property type="term" value="F:DNA binding"/>
    <property type="evidence" value="ECO:0007669"/>
    <property type="project" value="UniProtKB-KW"/>
</dbReference>
<accession>A0A553K411</accession>
<dbReference type="Proteomes" id="UP000317638">
    <property type="component" value="Unassembled WGS sequence"/>
</dbReference>
<protein>
    <submittedName>
        <fullName evidence="1">DNA-binding protein</fullName>
    </submittedName>
</protein>
<gene>
    <name evidence="1" type="ORF">FOJ82_00520</name>
</gene>
<organism evidence="1 2">
    <name type="scientific">Tessaracoccus rhinocerotis</name>
    <dbReference type="NCBI Taxonomy" id="1689449"/>
    <lineage>
        <taxon>Bacteria</taxon>
        <taxon>Bacillati</taxon>
        <taxon>Actinomycetota</taxon>
        <taxon>Actinomycetes</taxon>
        <taxon>Propionibacteriales</taxon>
        <taxon>Propionibacteriaceae</taxon>
        <taxon>Tessaracoccus</taxon>
    </lineage>
</organism>
<evidence type="ECO:0000313" key="1">
    <source>
        <dbReference type="EMBL" id="TRY19435.1"/>
    </source>
</evidence>
<keyword evidence="2" id="KW-1185">Reference proteome</keyword>
<dbReference type="EMBL" id="VKKG01000001">
    <property type="protein sequence ID" value="TRY19435.1"/>
    <property type="molecule type" value="Genomic_DNA"/>
</dbReference>
<name>A0A553K411_9ACTN</name>
<dbReference type="AlphaFoldDB" id="A0A553K411"/>
<evidence type="ECO:0000313" key="2">
    <source>
        <dbReference type="Proteomes" id="UP000317638"/>
    </source>
</evidence>
<comment type="caution">
    <text evidence="1">The sequence shown here is derived from an EMBL/GenBank/DDBJ whole genome shotgun (WGS) entry which is preliminary data.</text>
</comment>
<proteinExistence type="predicted"/>
<keyword evidence="1" id="KW-0238">DNA-binding</keyword>
<reference evidence="1 2" key="1">
    <citation type="submission" date="2019-07" db="EMBL/GenBank/DDBJ databases">
        <authorList>
            <person name="Zhou L.-Y."/>
        </authorList>
    </citation>
    <scope>NUCLEOTIDE SEQUENCE [LARGE SCALE GENOMIC DNA]</scope>
    <source>
        <strain evidence="1 2">YIM 101269</strain>
    </source>
</reference>
<dbReference type="OrthoDB" id="4870800at2"/>